<evidence type="ECO:0000313" key="3">
    <source>
        <dbReference type="Proteomes" id="UP000023152"/>
    </source>
</evidence>
<reference evidence="2 3" key="1">
    <citation type="journal article" date="2013" name="Curr. Biol.">
        <title>The Genome of the Foraminiferan Reticulomyxa filosa.</title>
        <authorList>
            <person name="Glockner G."/>
            <person name="Hulsmann N."/>
            <person name="Schleicher M."/>
            <person name="Noegel A.A."/>
            <person name="Eichinger L."/>
            <person name="Gallinger C."/>
            <person name="Pawlowski J."/>
            <person name="Sierra R."/>
            <person name="Euteneuer U."/>
            <person name="Pillet L."/>
            <person name="Moustafa A."/>
            <person name="Platzer M."/>
            <person name="Groth M."/>
            <person name="Szafranski K."/>
            <person name="Schliwa M."/>
        </authorList>
    </citation>
    <scope>NUCLEOTIDE SEQUENCE [LARGE SCALE GENOMIC DNA]</scope>
</reference>
<dbReference type="EMBL" id="ASPP01021282">
    <property type="protein sequence ID" value="ETO12565.1"/>
    <property type="molecule type" value="Genomic_DNA"/>
</dbReference>
<keyword evidence="3" id="KW-1185">Reference proteome</keyword>
<dbReference type="Proteomes" id="UP000023152">
    <property type="component" value="Unassembled WGS sequence"/>
</dbReference>
<comment type="caution">
    <text evidence="2">The sequence shown here is derived from an EMBL/GenBank/DDBJ whole genome shotgun (WGS) entry which is preliminary data.</text>
</comment>
<protein>
    <recommendedName>
        <fullName evidence="1">RUN domain-containing protein</fullName>
    </recommendedName>
</protein>
<feature type="domain" description="RUN" evidence="1">
    <location>
        <begin position="1"/>
        <end position="59"/>
    </location>
</feature>
<name>X6MHL7_RETFI</name>
<proteinExistence type="predicted"/>
<dbReference type="InterPro" id="IPR004012">
    <property type="entry name" value="Run_dom"/>
</dbReference>
<sequence length="111" mass="13214">MLLRYLELLTSNMDVVKTFYEDYGILSHHNHRVILIEQLQEQSHLFEQQVHFELSLSDPLLNRADIIVVDEHHVPQFDSHWAMQNKPFHEANDKQVFIVMMSIRVMTIAMK</sequence>
<accession>X6MHL7</accession>
<evidence type="ECO:0000259" key="1">
    <source>
        <dbReference type="PROSITE" id="PS50826"/>
    </source>
</evidence>
<gene>
    <name evidence="2" type="ORF">RFI_24811</name>
</gene>
<evidence type="ECO:0000313" key="2">
    <source>
        <dbReference type="EMBL" id="ETO12565.1"/>
    </source>
</evidence>
<dbReference type="PROSITE" id="PS50826">
    <property type="entry name" value="RUN"/>
    <property type="match status" value="1"/>
</dbReference>
<dbReference type="AlphaFoldDB" id="X6MHL7"/>
<organism evidence="2 3">
    <name type="scientific">Reticulomyxa filosa</name>
    <dbReference type="NCBI Taxonomy" id="46433"/>
    <lineage>
        <taxon>Eukaryota</taxon>
        <taxon>Sar</taxon>
        <taxon>Rhizaria</taxon>
        <taxon>Retaria</taxon>
        <taxon>Foraminifera</taxon>
        <taxon>Monothalamids</taxon>
        <taxon>Reticulomyxidae</taxon>
        <taxon>Reticulomyxa</taxon>
    </lineage>
</organism>